<dbReference type="Proteomes" id="UP001371456">
    <property type="component" value="Unassembled WGS sequence"/>
</dbReference>
<name>A0AAN8SVR8_SOLBU</name>
<dbReference type="AlphaFoldDB" id="A0AAN8SVR8"/>
<protein>
    <submittedName>
        <fullName evidence="1">Uncharacterized protein</fullName>
    </submittedName>
</protein>
<evidence type="ECO:0000313" key="1">
    <source>
        <dbReference type="EMBL" id="KAK6776279.1"/>
    </source>
</evidence>
<evidence type="ECO:0000313" key="2">
    <source>
        <dbReference type="Proteomes" id="UP001371456"/>
    </source>
</evidence>
<proteinExistence type="predicted"/>
<dbReference type="EMBL" id="JBANQN010000011">
    <property type="protein sequence ID" value="KAK6776279.1"/>
    <property type="molecule type" value="Genomic_DNA"/>
</dbReference>
<reference evidence="1 2" key="1">
    <citation type="submission" date="2024-02" db="EMBL/GenBank/DDBJ databases">
        <title>de novo genome assembly of Solanum bulbocastanum strain 11H21.</title>
        <authorList>
            <person name="Hosaka A.J."/>
        </authorList>
    </citation>
    <scope>NUCLEOTIDE SEQUENCE [LARGE SCALE GENOMIC DNA]</scope>
    <source>
        <tissue evidence="1">Young leaves</tissue>
    </source>
</reference>
<keyword evidence="2" id="KW-1185">Reference proteome</keyword>
<sequence>MKMKLLKVCTQTDEYSTFQKHYY</sequence>
<comment type="caution">
    <text evidence="1">The sequence shown here is derived from an EMBL/GenBank/DDBJ whole genome shotgun (WGS) entry which is preliminary data.</text>
</comment>
<accession>A0AAN8SVR8</accession>
<gene>
    <name evidence="1" type="ORF">RDI58_027280</name>
</gene>
<organism evidence="1 2">
    <name type="scientific">Solanum bulbocastanum</name>
    <name type="common">Wild potato</name>
    <dbReference type="NCBI Taxonomy" id="147425"/>
    <lineage>
        <taxon>Eukaryota</taxon>
        <taxon>Viridiplantae</taxon>
        <taxon>Streptophyta</taxon>
        <taxon>Embryophyta</taxon>
        <taxon>Tracheophyta</taxon>
        <taxon>Spermatophyta</taxon>
        <taxon>Magnoliopsida</taxon>
        <taxon>eudicotyledons</taxon>
        <taxon>Gunneridae</taxon>
        <taxon>Pentapetalae</taxon>
        <taxon>asterids</taxon>
        <taxon>lamiids</taxon>
        <taxon>Solanales</taxon>
        <taxon>Solanaceae</taxon>
        <taxon>Solanoideae</taxon>
        <taxon>Solaneae</taxon>
        <taxon>Solanum</taxon>
    </lineage>
</organism>